<comment type="caution">
    <text evidence="4">The sequence shown here is derived from an EMBL/GenBank/DDBJ whole genome shotgun (WGS) entry which is preliminary data.</text>
</comment>
<organism evidence="4 5">
    <name type="scientific">Triparma columacea</name>
    <dbReference type="NCBI Taxonomy" id="722753"/>
    <lineage>
        <taxon>Eukaryota</taxon>
        <taxon>Sar</taxon>
        <taxon>Stramenopiles</taxon>
        <taxon>Ochrophyta</taxon>
        <taxon>Bolidophyceae</taxon>
        <taxon>Parmales</taxon>
        <taxon>Triparmaceae</taxon>
        <taxon>Triparma</taxon>
    </lineage>
</organism>
<feature type="compositionally biased region" description="Polar residues" evidence="1">
    <location>
        <begin position="132"/>
        <end position="143"/>
    </location>
</feature>
<name>A0A9W7LDJ3_9STRA</name>
<accession>A0A9W7LDJ3</accession>
<dbReference type="InterPro" id="IPR000387">
    <property type="entry name" value="Tyr_Pase_dom"/>
</dbReference>
<dbReference type="Pfam" id="PF00782">
    <property type="entry name" value="DSPc"/>
    <property type="match status" value="1"/>
</dbReference>
<dbReference type="Gene3D" id="3.90.190.10">
    <property type="entry name" value="Protein tyrosine phosphatase superfamily"/>
    <property type="match status" value="1"/>
</dbReference>
<dbReference type="SMART" id="SM00195">
    <property type="entry name" value="DSPc"/>
    <property type="match status" value="1"/>
</dbReference>
<evidence type="ECO:0000313" key="5">
    <source>
        <dbReference type="Proteomes" id="UP001165065"/>
    </source>
</evidence>
<feature type="domain" description="Tyrosine specific protein phosphatases" evidence="3">
    <location>
        <begin position="243"/>
        <end position="300"/>
    </location>
</feature>
<keyword evidence="5" id="KW-1185">Reference proteome</keyword>
<dbReference type="SUPFAM" id="SSF52799">
    <property type="entry name" value="(Phosphotyrosine protein) phosphatases II"/>
    <property type="match status" value="1"/>
</dbReference>
<dbReference type="PANTHER" id="PTHR46381">
    <property type="entry name" value="MKPA PROTEIN"/>
    <property type="match status" value="1"/>
</dbReference>
<gene>
    <name evidence="4" type="ORF">TrCOL_g10950</name>
</gene>
<protein>
    <recommendedName>
        <fullName evidence="6">Protein-serine/threonine phosphatase</fullName>
    </recommendedName>
</protein>
<evidence type="ECO:0000259" key="3">
    <source>
        <dbReference type="PROSITE" id="PS50056"/>
    </source>
</evidence>
<dbReference type="AlphaFoldDB" id="A0A9W7LDJ3"/>
<feature type="region of interest" description="Disordered" evidence="1">
    <location>
        <begin position="132"/>
        <end position="157"/>
    </location>
</feature>
<dbReference type="EMBL" id="BRYA01000265">
    <property type="protein sequence ID" value="GMI45806.1"/>
    <property type="molecule type" value="Genomic_DNA"/>
</dbReference>
<reference evidence="5" key="1">
    <citation type="journal article" date="2023" name="Commun. Biol.">
        <title>Genome analysis of Parmales, the sister group of diatoms, reveals the evolutionary specialization of diatoms from phago-mixotrophs to photoautotrophs.</title>
        <authorList>
            <person name="Ban H."/>
            <person name="Sato S."/>
            <person name="Yoshikawa S."/>
            <person name="Yamada K."/>
            <person name="Nakamura Y."/>
            <person name="Ichinomiya M."/>
            <person name="Sato N."/>
            <person name="Blanc-Mathieu R."/>
            <person name="Endo H."/>
            <person name="Kuwata A."/>
            <person name="Ogata H."/>
        </authorList>
    </citation>
    <scope>NUCLEOTIDE SEQUENCE [LARGE SCALE GENOMIC DNA]</scope>
</reference>
<dbReference type="InterPro" id="IPR000340">
    <property type="entry name" value="Dual-sp_phosphatase_cat-dom"/>
</dbReference>
<dbReference type="PRINTS" id="PR01908">
    <property type="entry name" value="ADSPHPHTASE"/>
</dbReference>
<feature type="region of interest" description="Disordered" evidence="1">
    <location>
        <begin position="448"/>
        <end position="469"/>
    </location>
</feature>
<dbReference type="PROSITE" id="PS50056">
    <property type="entry name" value="TYR_PHOSPHATASE_2"/>
    <property type="match status" value="1"/>
</dbReference>
<evidence type="ECO:0000259" key="2">
    <source>
        <dbReference type="PROSITE" id="PS50054"/>
    </source>
</evidence>
<evidence type="ECO:0000313" key="4">
    <source>
        <dbReference type="EMBL" id="GMI45806.1"/>
    </source>
</evidence>
<dbReference type="OrthoDB" id="10252009at2759"/>
<feature type="domain" description="Tyrosine-protein phosphatase" evidence="2">
    <location>
        <begin position="178"/>
        <end position="322"/>
    </location>
</feature>
<dbReference type="InterPro" id="IPR029021">
    <property type="entry name" value="Prot-tyrosine_phosphatase-like"/>
</dbReference>
<dbReference type="PANTHER" id="PTHR46381:SF2">
    <property type="entry name" value="MAP KINASE PHOSPHATASE"/>
    <property type="match status" value="1"/>
</dbReference>
<evidence type="ECO:0008006" key="6">
    <source>
        <dbReference type="Google" id="ProtNLM"/>
    </source>
</evidence>
<dbReference type="InterPro" id="IPR020422">
    <property type="entry name" value="TYR_PHOSPHATASE_DUAL_dom"/>
</dbReference>
<proteinExistence type="predicted"/>
<dbReference type="Proteomes" id="UP001165065">
    <property type="component" value="Unassembled WGS sequence"/>
</dbReference>
<dbReference type="CDD" id="cd14498">
    <property type="entry name" value="DSP"/>
    <property type="match status" value="1"/>
</dbReference>
<evidence type="ECO:0000256" key="1">
    <source>
        <dbReference type="SAM" id="MobiDB-lite"/>
    </source>
</evidence>
<sequence length="584" mass="61860">MGASKSKDAQNFTGVGIGDGLTNAVDTDGVKSQGFGKGLLKVGVEGVRVDGGDGKIVGGKGGEEVRAGELVDGVGVVGSVEVCGVGAGDVPGAVVVEGGGFAPPTGIEKGPEAASFDVKPAVPEMAAVTSTEAPQTPALATSVPTPPPSIAAGSADPSKAPLHELQLKAAKLEAASKECTLITPYLYICGAKVASDLSCLREHGITHVLNASGINLPNYHSGAGGLSYLKLDLLDHRSQDISWFFLKAVAFIHRCRGGGGRCVVHCTQGVSRSCTLAIAYLMVVEGMTYGEGFKVVKERRKVANPNCGFICNLLELERFAHPNSSDSDSSDRLFAILPHSSTDRGTWVPKIAMLASSRSRLVPSKRLLDRRTSYVIVGRKGNICIWDGEGSTASAKREARVFAGQVNEFLLGGEGREVEIFEEEEGDGVHEGVPSYMESFEWIGEENREAEEGAGAGSSAEEVQGGEDQGVSVAEVTGGVKLKLFQCVQKGSDWTWDPLNVYDDQDLMDDCLFLLVMFKQQTAYAWVGGEFAEGEEVGGEWLGKTKFGEGWEGAKEVVGDYGGVKIVRQGEEEEEFWEAFEDGY</sequence>
<dbReference type="PROSITE" id="PS50054">
    <property type="entry name" value="TYR_PHOSPHATASE_DUAL"/>
    <property type="match status" value="1"/>
</dbReference>